<sequence>MGFTEDMVLKAIQENSNYSTNCFLLICLCCRLFYIP</sequence>
<proteinExistence type="predicted"/>
<dbReference type="AlphaFoldDB" id="A0A0A9FW46"/>
<reference evidence="1" key="1">
    <citation type="submission" date="2014-09" db="EMBL/GenBank/DDBJ databases">
        <authorList>
            <person name="Magalhaes I.L.F."/>
            <person name="Oliveira U."/>
            <person name="Santos F.R."/>
            <person name="Vidigal T.H.D.A."/>
            <person name="Brescovit A.D."/>
            <person name="Santos A.J."/>
        </authorList>
    </citation>
    <scope>NUCLEOTIDE SEQUENCE</scope>
    <source>
        <tissue evidence="1">Shoot tissue taken approximately 20 cm above the soil surface</tissue>
    </source>
</reference>
<organism evidence="1">
    <name type="scientific">Arundo donax</name>
    <name type="common">Giant reed</name>
    <name type="synonym">Donax arundinaceus</name>
    <dbReference type="NCBI Taxonomy" id="35708"/>
    <lineage>
        <taxon>Eukaryota</taxon>
        <taxon>Viridiplantae</taxon>
        <taxon>Streptophyta</taxon>
        <taxon>Embryophyta</taxon>
        <taxon>Tracheophyta</taxon>
        <taxon>Spermatophyta</taxon>
        <taxon>Magnoliopsida</taxon>
        <taxon>Liliopsida</taxon>
        <taxon>Poales</taxon>
        <taxon>Poaceae</taxon>
        <taxon>PACMAD clade</taxon>
        <taxon>Arundinoideae</taxon>
        <taxon>Arundineae</taxon>
        <taxon>Arundo</taxon>
    </lineage>
</organism>
<name>A0A0A9FW46_ARUDO</name>
<dbReference type="EMBL" id="GBRH01182427">
    <property type="protein sequence ID" value="JAE15469.1"/>
    <property type="molecule type" value="Transcribed_RNA"/>
</dbReference>
<reference evidence="1" key="2">
    <citation type="journal article" date="2015" name="Data Brief">
        <title>Shoot transcriptome of the giant reed, Arundo donax.</title>
        <authorList>
            <person name="Barrero R.A."/>
            <person name="Guerrero F.D."/>
            <person name="Moolhuijzen P."/>
            <person name="Goolsby J.A."/>
            <person name="Tidwell J."/>
            <person name="Bellgard S.E."/>
            <person name="Bellgard M.I."/>
        </authorList>
    </citation>
    <scope>NUCLEOTIDE SEQUENCE</scope>
    <source>
        <tissue evidence="1">Shoot tissue taken approximately 20 cm above the soil surface</tissue>
    </source>
</reference>
<evidence type="ECO:0000313" key="1">
    <source>
        <dbReference type="EMBL" id="JAE15469.1"/>
    </source>
</evidence>
<accession>A0A0A9FW46</accession>
<protein>
    <submittedName>
        <fullName evidence="1">Uncharacterized protein</fullName>
    </submittedName>
</protein>